<dbReference type="GO" id="GO:0001919">
    <property type="term" value="P:regulation of receptor recycling"/>
    <property type="evidence" value="ECO:0007669"/>
    <property type="project" value="InterPro"/>
</dbReference>
<name>G3MH48_AMBMU</name>
<dbReference type="GO" id="GO:0005085">
    <property type="term" value="F:guanyl-nucleotide exchange factor activity"/>
    <property type="evidence" value="ECO:0007669"/>
    <property type="project" value="TreeGrafter"/>
</dbReference>
<evidence type="ECO:0000256" key="12">
    <source>
        <dbReference type="SAM" id="MobiDB-lite"/>
    </source>
</evidence>
<dbReference type="GO" id="GO:0071986">
    <property type="term" value="C:Ragulator complex"/>
    <property type="evidence" value="ECO:0007669"/>
    <property type="project" value="InterPro"/>
</dbReference>
<feature type="non-terminal residue" evidence="13">
    <location>
        <position position="1"/>
    </location>
</feature>
<dbReference type="Pfam" id="PF15454">
    <property type="entry name" value="LAMTOR"/>
    <property type="match status" value="1"/>
</dbReference>
<keyword evidence="6" id="KW-0967">Endosome</keyword>
<feature type="region of interest" description="Disordered" evidence="12">
    <location>
        <begin position="41"/>
        <end position="69"/>
    </location>
</feature>
<dbReference type="SMART" id="SM01262">
    <property type="entry name" value="LAMTOR"/>
    <property type="match status" value="1"/>
</dbReference>
<reference evidence="13" key="1">
    <citation type="journal article" date="2011" name="PLoS ONE">
        <title>A deep insight into the sialotranscriptome of the gulf coast tick, Amblyomma maculatum.</title>
        <authorList>
            <person name="Karim S."/>
            <person name="Singh P."/>
            <person name="Ribeiro J.M."/>
        </authorList>
    </citation>
    <scope>NUCLEOTIDE SEQUENCE</scope>
    <source>
        <tissue evidence="13">Salivary gland</tissue>
    </source>
</reference>
<evidence type="ECO:0000256" key="6">
    <source>
        <dbReference type="ARBA" id="ARBA00022753"/>
    </source>
</evidence>
<dbReference type="GO" id="GO:0045121">
    <property type="term" value="C:membrane raft"/>
    <property type="evidence" value="ECO:0007669"/>
    <property type="project" value="InterPro"/>
</dbReference>
<evidence type="ECO:0000256" key="1">
    <source>
        <dbReference type="ARBA" id="ARBA00004122"/>
    </source>
</evidence>
<evidence type="ECO:0000256" key="11">
    <source>
        <dbReference type="ARBA" id="ARBA00032695"/>
    </source>
</evidence>
<proteinExistence type="evidence at transcript level"/>
<evidence type="ECO:0000256" key="3">
    <source>
        <dbReference type="ARBA" id="ARBA00010861"/>
    </source>
</evidence>
<dbReference type="GO" id="GO:0071230">
    <property type="term" value="P:cellular response to amino acid stimulus"/>
    <property type="evidence" value="ECO:0007669"/>
    <property type="project" value="InterPro"/>
</dbReference>
<dbReference type="GO" id="GO:0031902">
    <property type="term" value="C:late endosome membrane"/>
    <property type="evidence" value="ECO:0007669"/>
    <property type="project" value="UniProtKB-SubCell"/>
</dbReference>
<dbReference type="InterPro" id="IPR028209">
    <property type="entry name" value="LAMTOR1/MEH1"/>
</dbReference>
<dbReference type="GO" id="GO:0060090">
    <property type="term" value="F:molecular adaptor activity"/>
    <property type="evidence" value="ECO:0007669"/>
    <property type="project" value="TreeGrafter"/>
</dbReference>
<dbReference type="AlphaFoldDB" id="G3MH48"/>
<evidence type="ECO:0000313" key="13">
    <source>
        <dbReference type="EMBL" id="AEO32816.1"/>
    </source>
</evidence>
<keyword evidence="9" id="KW-0458">Lysosome</keyword>
<accession>G3MH48</accession>
<organism evidence="13">
    <name type="scientific">Amblyomma maculatum</name>
    <name type="common">Gulf Coast tick</name>
    <dbReference type="NCBI Taxonomy" id="34609"/>
    <lineage>
        <taxon>Eukaryota</taxon>
        <taxon>Metazoa</taxon>
        <taxon>Ecdysozoa</taxon>
        <taxon>Arthropoda</taxon>
        <taxon>Chelicerata</taxon>
        <taxon>Arachnida</taxon>
        <taxon>Acari</taxon>
        <taxon>Parasitiformes</taxon>
        <taxon>Ixodida</taxon>
        <taxon>Ixodoidea</taxon>
        <taxon>Ixodidae</taxon>
        <taxon>Amblyomminae</taxon>
        <taxon>Amblyomma</taxon>
    </lineage>
</organism>
<comment type="similarity">
    <text evidence="3">Belongs to the LAMTOR1 family.</text>
</comment>
<sequence length="195" mass="21314">GSYDCASGQRCLVWREVCLLCAVRSFSRDTSQMGCCFSCNEDKRSQDEPSENSRLLANPVGNASQHSFHDSYGGTQSGSVHLAKGDDQNALNRIIHQTAANVIDVSALDSQLEQHEYLNRGRQYAQRVSVLALPAVGLPCLLSGNTAPQDTLSRPPLAPLQLQKMDALMEKVQHVLADVQVEHKEDLVVQLCSPP</sequence>
<keyword evidence="8" id="KW-0564">Palmitate</keyword>
<dbReference type="GO" id="GO:0042632">
    <property type="term" value="P:cholesterol homeostasis"/>
    <property type="evidence" value="ECO:0007669"/>
    <property type="project" value="InterPro"/>
</dbReference>
<dbReference type="GO" id="GO:0005765">
    <property type="term" value="C:lysosomal membrane"/>
    <property type="evidence" value="ECO:0007669"/>
    <property type="project" value="UniProtKB-SubCell"/>
</dbReference>
<dbReference type="GO" id="GO:0007040">
    <property type="term" value="P:lysosome organization"/>
    <property type="evidence" value="ECO:0007669"/>
    <property type="project" value="InterPro"/>
</dbReference>
<protein>
    <recommendedName>
        <fullName evidence="4">Ragulator complex protein LAMTOR1</fullName>
    </recommendedName>
    <alternativeName>
        <fullName evidence="11">Late endosomal/lysosomal adaptor and MAPK and MTOR activator 1</fullName>
    </alternativeName>
</protein>
<evidence type="ECO:0000256" key="5">
    <source>
        <dbReference type="ARBA" id="ARBA00022707"/>
    </source>
</evidence>
<evidence type="ECO:0000256" key="10">
    <source>
        <dbReference type="ARBA" id="ARBA00023288"/>
    </source>
</evidence>
<dbReference type="GO" id="GO:0032008">
    <property type="term" value="P:positive regulation of TOR signaling"/>
    <property type="evidence" value="ECO:0007669"/>
    <property type="project" value="InterPro"/>
</dbReference>
<keyword evidence="7" id="KW-0472">Membrane</keyword>
<keyword evidence="10" id="KW-0449">Lipoprotein</keyword>
<dbReference type="PANTHER" id="PTHR13401">
    <property type="entry name" value="RAGULATOR COMPLEX PROTEIN LAMTOR1"/>
    <property type="match status" value="1"/>
</dbReference>
<comment type="subcellular location">
    <subcellularLocation>
        <location evidence="2">Late endosome membrane</location>
        <topology evidence="2">Lipid-anchor</topology>
        <orientation evidence="2">Cytoplasmic side</orientation>
    </subcellularLocation>
    <subcellularLocation>
        <location evidence="1">Lysosome membrane</location>
        <topology evidence="1">Lipid-anchor</topology>
        <orientation evidence="1">Cytoplasmic side</orientation>
    </subcellularLocation>
</comment>
<keyword evidence="5" id="KW-0519">Myristate</keyword>
<evidence type="ECO:0000256" key="2">
    <source>
        <dbReference type="ARBA" id="ARBA00004577"/>
    </source>
</evidence>
<dbReference type="EMBL" id="JO841199">
    <property type="protein sequence ID" value="AEO32816.1"/>
    <property type="molecule type" value="mRNA"/>
</dbReference>
<dbReference type="GO" id="GO:0043410">
    <property type="term" value="P:positive regulation of MAPK cascade"/>
    <property type="evidence" value="ECO:0007669"/>
    <property type="project" value="InterPro"/>
</dbReference>
<evidence type="ECO:0000256" key="9">
    <source>
        <dbReference type="ARBA" id="ARBA00023228"/>
    </source>
</evidence>
<dbReference type="PANTHER" id="PTHR13401:SF2">
    <property type="entry name" value="RAGULATOR COMPLEX PROTEIN LAMTOR1"/>
    <property type="match status" value="1"/>
</dbReference>
<evidence type="ECO:0000256" key="4">
    <source>
        <dbReference type="ARBA" id="ARBA00016099"/>
    </source>
</evidence>
<evidence type="ECO:0000256" key="7">
    <source>
        <dbReference type="ARBA" id="ARBA00023136"/>
    </source>
</evidence>
<dbReference type="GO" id="GO:0016197">
    <property type="term" value="P:endosomal transport"/>
    <property type="evidence" value="ECO:0007669"/>
    <property type="project" value="InterPro"/>
</dbReference>
<evidence type="ECO:0000256" key="8">
    <source>
        <dbReference type="ARBA" id="ARBA00023139"/>
    </source>
</evidence>